<gene>
    <name evidence="9" type="ORF">J1605_004314</name>
</gene>
<evidence type="ECO:0000256" key="3">
    <source>
        <dbReference type="ARBA" id="ARBA00022692"/>
    </source>
</evidence>
<evidence type="ECO:0000256" key="5">
    <source>
        <dbReference type="ARBA" id="ARBA00022989"/>
    </source>
</evidence>
<name>A0AB34HIU0_ESCRO</name>
<evidence type="ECO:0000256" key="7">
    <source>
        <dbReference type="ARBA" id="ARBA00023136"/>
    </source>
</evidence>
<dbReference type="Gene3D" id="1.50.40.10">
    <property type="entry name" value="Mitochondrial carrier domain"/>
    <property type="match status" value="1"/>
</dbReference>
<keyword evidence="5" id="KW-1133">Transmembrane helix</keyword>
<dbReference type="PANTHER" id="PTHR45678">
    <property type="entry name" value="MITOCHONDRIAL 2-OXODICARBOXYLATE CARRIER 1-RELATED"/>
    <property type="match status" value="1"/>
</dbReference>
<evidence type="ECO:0000256" key="6">
    <source>
        <dbReference type="ARBA" id="ARBA00023128"/>
    </source>
</evidence>
<evidence type="ECO:0000256" key="2">
    <source>
        <dbReference type="ARBA" id="ARBA00006375"/>
    </source>
</evidence>
<dbReference type="InterPro" id="IPR018108">
    <property type="entry name" value="MCP_transmembrane"/>
</dbReference>
<keyword evidence="4" id="KW-0999">Mitochondrion inner membrane</keyword>
<keyword evidence="3" id="KW-0812">Transmembrane</keyword>
<evidence type="ECO:0000256" key="1">
    <source>
        <dbReference type="ARBA" id="ARBA00004448"/>
    </source>
</evidence>
<dbReference type="AlphaFoldDB" id="A0AB34HIU0"/>
<organism evidence="9 10">
    <name type="scientific">Eschrichtius robustus</name>
    <name type="common">California gray whale</name>
    <name type="synonym">Eschrichtius gibbosus</name>
    <dbReference type="NCBI Taxonomy" id="9764"/>
    <lineage>
        <taxon>Eukaryota</taxon>
        <taxon>Metazoa</taxon>
        <taxon>Chordata</taxon>
        <taxon>Craniata</taxon>
        <taxon>Vertebrata</taxon>
        <taxon>Euteleostomi</taxon>
        <taxon>Mammalia</taxon>
        <taxon>Eutheria</taxon>
        <taxon>Laurasiatheria</taxon>
        <taxon>Artiodactyla</taxon>
        <taxon>Whippomorpha</taxon>
        <taxon>Cetacea</taxon>
        <taxon>Mysticeti</taxon>
        <taxon>Eschrichtiidae</taxon>
        <taxon>Eschrichtius</taxon>
    </lineage>
</organism>
<dbReference type="InterPro" id="IPR023395">
    <property type="entry name" value="MCP_dom_sf"/>
</dbReference>
<evidence type="ECO:0000256" key="8">
    <source>
        <dbReference type="SAM" id="MobiDB-lite"/>
    </source>
</evidence>
<dbReference type="EMBL" id="JAIQCJ010001291">
    <property type="protein sequence ID" value="KAJ8791367.1"/>
    <property type="molecule type" value="Genomic_DNA"/>
</dbReference>
<comment type="subcellular location">
    <subcellularLocation>
        <location evidence="1">Mitochondrion inner membrane</location>
        <topology evidence="1">Multi-pass membrane protein</topology>
    </subcellularLocation>
</comment>
<dbReference type="GO" id="GO:0005313">
    <property type="term" value="F:L-glutamate transmembrane transporter activity"/>
    <property type="evidence" value="ECO:0007669"/>
    <property type="project" value="TreeGrafter"/>
</dbReference>
<dbReference type="Proteomes" id="UP001159641">
    <property type="component" value="Unassembled WGS sequence"/>
</dbReference>
<dbReference type="SUPFAM" id="SSF103506">
    <property type="entry name" value="Mitochondrial carrier"/>
    <property type="match status" value="1"/>
</dbReference>
<protein>
    <submittedName>
        <fullName evidence="9">Uncharacterized protein</fullName>
    </submittedName>
</protein>
<comment type="caution">
    <text evidence="9">The sequence shown here is derived from an EMBL/GenBank/DDBJ whole genome shotgun (WGS) entry which is preliminary data.</text>
</comment>
<keyword evidence="7" id="KW-0472">Membrane</keyword>
<accession>A0AB34HIU0</accession>
<dbReference type="Pfam" id="PF00153">
    <property type="entry name" value="Mito_carr"/>
    <property type="match status" value="1"/>
</dbReference>
<evidence type="ECO:0000313" key="10">
    <source>
        <dbReference type="Proteomes" id="UP001159641"/>
    </source>
</evidence>
<evidence type="ECO:0000256" key="4">
    <source>
        <dbReference type="ARBA" id="ARBA00022792"/>
    </source>
</evidence>
<dbReference type="GO" id="GO:0043490">
    <property type="term" value="P:malate-aspartate shuttle"/>
    <property type="evidence" value="ECO:0007669"/>
    <property type="project" value="TreeGrafter"/>
</dbReference>
<comment type="similarity">
    <text evidence="2">Belongs to the mitochondrial carrier (TC 2.A.29) family.</text>
</comment>
<keyword evidence="6" id="KW-0496">Mitochondrion</keyword>
<dbReference type="GO" id="GO:0015183">
    <property type="term" value="F:L-aspartate transmembrane transporter activity"/>
    <property type="evidence" value="ECO:0007669"/>
    <property type="project" value="TreeGrafter"/>
</dbReference>
<reference evidence="9 10" key="1">
    <citation type="submission" date="2022-11" db="EMBL/GenBank/DDBJ databases">
        <title>Whole genome sequence of Eschrichtius robustus ER-17-0199.</title>
        <authorList>
            <person name="Bruniche-Olsen A."/>
            <person name="Black A.N."/>
            <person name="Fields C.J."/>
            <person name="Walden K."/>
            <person name="Dewoody J.A."/>
        </authorList>
    </citation>
    <scope>NUCLEOTIDE SEQUENCE [LARGE SCALE GENOMIC DNA]</scope>
    <source>
        <strain evidence="9">ER-17-0199</strain>
        <tissue evidence="9">Blubber</tissue>
    </source>
</reference>
<evidence type="ECO:0000313" key="9">
    <source>
        <dbReference type="EMBL" id="KAJ8791367.1"/>
    </source>
</evidence>
<dbReference type="PANTHER" id="PTHR45678:SF11">
    <property type="entry name" value="MITOCHONDRIAL GLUTAMATE CARRIER 2"/>
    <property type="match status" value="1"/>
</dbReference>
<proteinExistence type="inferred from homology"/>
<sequence length="240" mass="25988">MGLRPLPKTEHLDGMPATDSGWSPGLGLYLGVSGRWSRHLETQHSPVDSSFRRKAKGERPQEEAQEVQEESGLSTWAAGVGSQVTDLPLHWSRGPGNFPTMSDQDLSVTATLISGGVPGLLGVTRVFPIDLAEARLQNQRAVVNLTAVTPEKAVKLAASDVRQQLLEEGCIALFSGRWRERVATTPWLTCQQWNLKLEMLAGCGAGLCQAAVTCPLEVLKIPLQRAGRLGEASPTFARDR</sequence>
<keyword evidence="10" id="KW-1185">Reference proteome</keyword>
<feature type="region of interest" description="Disordered" evidence="8">
    <location>
        <begin position="1"/>
        <end position="20"/>
    </location>
</feature>
<dbReference type="InterPro" id="IPR051028">
    <property type="entry name" value="Mito_Solute_Carrier"/>
</dbReference>
<dbReference type="GO" id="GO:0005743">
    <property type="term" value="C:mitochondrial inner membrane"/>
    <property type="evidence" value="ECO:0007669"/>
    <property type="project" value="UniProtKB-SubCell"/>
</dbReference>
<feature type="region of interest" description="Disordered" evidence="8">
    <location>
        <begin position="41"/>
        <end position="74"/>
    </location>
</feature>